<evidence type="ECO:0000313" key="1">
    <source>
        <dbReference type="EMBL" id="NME72736.1"/>
    </source>
</evidence>
<gene>
    <name evidence="1" type="ORF">HHU12_32560</name>
</gene>
<reference evidence="1 2" key="1">
    <citation type="submission" date="2020-04" db="EMBL/GenBank/DDBJ databases">
        <title>Flammeovirga sp. SR4, a novel species isolated from seawater.</title>
        <authorList>
            <person name="Wang X."/>
        </authorList>
    </citation>
    <scope>NUCLEOTIDE SEQUENCE [LARGE SCALE GENOMIC DNA]</scope>
    <source>
        <strain evidence="1 2">ATCC 23126</strain>
    </source>
</reference>
<dbReference type="EMBL" id="JABANE010000201">
    <property type="protein sequence ID" value="NME72736.1"/>
    <property type="molecule type" value="Genomic_DNA"/>
</dbReference>
<comment type="caution">
    <text evidence="1">The sequence shown here is derived from an EMBL/GenBank/DDBJ whole genome shotgun (WGS) entry which is preliminary data.</text>
</comment>
<name>A0A7X9S1L8_9BACT</name>
<accession>A0A7X9S1L8</accession>
<evidence type="ECO:0000313" key="2">
    <source>
        <dbReference type="Proteomes" id="UP000576082"/>
    </source>
</evidence>
<organism evidence="1 2">
    <name type="scientific">Flammeovirga aprica JL-4</name>
    <dbReference type="NCBI Taxonomy" id="694437"/>
    <lineage>
        <taxon>Bacteria</taxon>
        <taxon>Pseudomonadati</taxon>
        <taxon>Bacteroidota</taxon>
        <taxon>Cytophagia</taxon>
        <taxon>Cytophagales</taxon>
        <taxon>Flammeovirgaceae</taxon>
        <taxon>Flammeovirga</taxon>
    </lineage>
</organism>
<proteinExistence type="predicted"/>
<dbReference type="AlphaFoldDB" id="A0A7X9S1L8"/>
<protein>
    <submittedName>
        <fullName evidence="1">Uncharacterized protein</fullName>
    </submittedName>
</protein>
<sequence length="86" mass="10464">MQDVNDKLFPTLEIAPDGIPYFSFPFLRDYNNEKALIVLKLCKNPFFDQYYNWYKKLVNELIKEPKETWDIDYNVFLELDRTFLSK</sequence>
<keyword evidence="2" id="KW-1185">Reference proteome</keyword>
<dbReference type="Proteomes" id="UP000576082">
    <property type="component" value="Unassembled WGS sequence"/>
</dbReference>